<name>A0AAD8VBK0_9PEZI</name>
<sequence length="160" mass="17501">MAIFGAFSFAMQMQAVWANAFSGIFFFCRPRVLARSTPPSGVDRDGRVESLLPQIGLDCNSGKKKQNINLPGALQLTLSMPCDSECNITQHRTDPMQGDKPPSRSLVDVHDDEVVVHGEALAQVGNAPRWLPPTRRLSGHSRVSGSAWTALQRALQPPYC</sequence>
<dbReference type="Proteomes" id="UP001230504">
    <property type="component" value="Unassembled WGS sequence"/>
</dbReference>
<evidence type="ECO:0000256" key="1">
    <source>
        <dbReference type="SAM" id="SignalP"/>
    </source>
</evidence>
<dbReference type="EMBL" id="JAHLJV010000001">
    <property type="protein sequence ID" value="KAK1600364.1"/>
    <property type="molecule type" value="Genomic_DNA"/>
</dbReference>
<protein>
    <submittedName>
        <fullName evidence="2">Uncharacterized protein</fullName>
    </submittedName>
</protein>
<dbReference type="RefSeq" id="XP_060420860.1">
    <property type="nucleotide sequence ID" value="XM_060551190.1"/>
</dbReference>
<dbReference type="GeneID" id="85435430"/>
<evidence type="ECO:0000313" key="3">
    <source>
        <dbReference type="Proteomes" id="UP001230504"/>
    </source>
</evidence>
<comment type="caution">
    <text evidence="2">The sequence shown here is derived from an EMBL/GenBank/DDBJ whole genome shotgun (WGS) entry which is preliminary data.</text>
</comment>
<dbReference type="AlphaFoldDB" id="A0AAD8VBK0"/>
<reference evidence="2" key="1">
    <citation type="submission" date="2021-06" db="EMBL/GenBank/DDBJ databases">
        <title>Comparative genomics, transcriptomics and evolutionary studies reveal genomic signatures of adaptation to plant cell wall in hemibiotrophic fungi.</title>
        <authorList>
            <consortium name="DOE Joint Genome Institute"/>
            <person name="Baroncelli R."/>
            <person name="Diaz J.F."/>
            <person name="Benocci T."/>
            <person name="Peng M."/>
            <person name="Battaglia E."/>
            <person name="Haridas S."/>
            <person name="Andreopoulos W."/>
            <person name="Labutti K."/>
            <person name="Pangilinan J."/>
            <person name="Floch G.L."/>
            <person name="Makela M.R."/>
            <person name="Henrissat B."/>
            <person name="Grigoriev I.V."/>
            <person name="Crouch J.A."/>
            <person name="De Vries R.P."/>
            <person name="Sukno S.A."/>
            <person name="Thon M.R."/>
        </authorList>
    </citation>
    <scope>NUCLEOTIDE SEQUENCE</scope>
    <source>
        <strain evidence="2">CBS 125086</strain>
    </source>
</reference>
<accession>A0AAD8VBK0</accession>
<evidence type="ECO:0000313" key="2">
    <source>
        <dbReference type="EMBL" id="KAK1600364.1"/>
    </source>
</evidence>
<gene>
    <name evidence="2" type="ORF">LY79DRAFT_16712</name>
</gene>
<feature type="signal peptide" evidence="1">
    <location>
        <begin position="1"/>
        <end position="18"/>
    </location>
</feature>
<organism evidence="2 3">
    <name type="scientific">Colletotrichum navitas</name>
    <dbReference type="NCBI Taxonomy" id="681940"/>
    <lineage>
        <taxon>Eukaryota</taxon>
        <taxon>Fungi</taxon>
        <taxon>Dikarya</taxon>
        <taxon>Ascomycota</taxon>
        <taxon>Pezizomycotina</taxon>
        <taxon>Sordariomycetes</taxon>
        <taxon>Hypocreomycetidae</taxon>
        <taxon>Glomerellales</taxon>
        <taxon>Glomerellaceae</taxon>
        <taxon>Colletotrichum</taxon>
        <taxon>Colletotrichum graminicola species complex</taxon>
    </lineage>
</organism>
<feature type="chain" id="PRO_5041988488" evidence="1">
    <location>
        <begin position="19"/>
        <end position="160"/>
    </location>
</feature>
<keyword evidence="1" id="KW-0732">Signal</keyword>
<keyword evidence="3" id="KW-1185">Reference proteome</keyword>
<proteinExistence type="predicted"/>